<keyword evidence="3" id="KW-1185">Reference proteome</keyword>
<name>A0ABU1MT60_9CAUL</name>
<reference evidence="2 3" key="1">
    <citation type="submission" date="2023-07" db="EMBL/GenBank/DDBJ databases">
        <title>Sorghum-associated microbial communities from plants grown in Nebraska, USA.</title>
        <authorList>
            <person name="Schachtman D."/>
        </authorList>
    </citation>
    <scope>NUCLEOTIDE SEQUENCE [LARGE SCALE GENOMIC DNA]</scope>
    <source>
        <strain evidence="2 3">DS2154</strain>
    </source>
</reference>
<evidence type="ECO:0000313" key="2">
    <source>
        <dbReference type="EMBL" id="MDR6529367.1"/>
    </source>
</evidence>
<keyword evidence="2" id="KW-0282">Flagellum</keyword>
<protein>
    <submittedName>
        <fullName evidence="2">Flagellar protein FlaG</fullName>
    </submittedName>
</protein>
<evidence type="ECO:0000256" key="1">
    <source>
        <dbReference type="SAM" id="MobiDB-lite"/>
    </source>
</evidence>
<comment type="caution">
    <text evidence="2">The sequence shown here is derived from an EMBL/GenBank/DDBJ whole genome shotgun (WGS) entry which is preliminary data.</text>
</comment>
<proteinExistence type="predicted"/>
<organism evidence="2 3">
    <name type="scientific">Caulobacter rhizosphaerae</name>
    <dbReference type="NCBI Taxonomy" id="2010972"/>
    <lineage>
        <taxon>Bacteria</taxon>
        <taxon>Pseudomonadati</taxon>
        <taxon>Pseudomonadota</taxon>
        <taxon>Alphaproteobacteria</taxon>
        <taxon>Caulobacterales</taxon>
        <taxon>Caulobacteraceae</taxon>
        <taxon>Caulobacter</taxon>
    </lineage>
</organism>
<keyword evidence="2" id="KW-0969">Cilium</keyword>
<accession>A0ABU1MT60</accession>
<sequence>MENKVALTPIMPDPSTPAVGAATTVSGQPAAGLLSPGSLGTAPKEAASVEKPATADGPQPGDLRLVIEQDSKTGTYVYKTVDRRTGDILQQFPREEVLRFKQAEHYDPGEVFDALT</sequence>
<evidence type="ECO:0000313" key="3">
    <source>
        <dbReference type="Proteomes" id="UP001262754"/>
    </source>
</evidence>
<gene>
    <name evidence="2" type="ORF">J2800_000082</name>
</gene>
<dbReference type="InterPro" id="IPR035924">
    <property type="entry name" value="FlaG-like_sf"/>
</dbReference>
<dbReference type="RefSeq" id="WP_310028134.1">
    <property type="nucleotide sequence ID" value="NZ_JAVDRL010000001.1"/>
</dbReference>
<dbReference type="Gene3D" id="3.30.160.170">
    <property type="entry name" value="FlaG-like"/>
    <property type="match status" value="1"/>
</dbReference>
<feature type="region of interest" description="Disordered" evidence="1">
    <location>
        <begin position="1"/>
        <end position="62"/>
    </location>
</feature>
<dbReference type="Proteomes" id="UP001262754">
    <property type="component" value="Unassembled WGS sequence"/>
</dbReference>
<dbReference type="SUPFAM" id="SSF160214">
    <property type="entry name" value="FlaG-like"/>
    <property type="match status" value="1"/>
</dbReference>
<keyword evidence="2" id="KW-0966">Cell projection</keyword>
<dbReference type="EMBL" id="JAVDRL010000001">
    <property type="protein sequence ID" value="MDR6529367.1"/>
    <property type="molecule type" value="Genomic_DNA"/>
</dbReference>